<name>A0A563UFW2_9SPHI</name>
<reference evidence="2 3" key="1">
    <citation type="submission" date="2019-07" db="EMBL/GenBank/DDBJ databases">
        <authorList>
            <person name="Kim J."/>
        </authorList>
    </citation>
    <scope>NUCLEOTIDE SEQUENCE [LARGE SCALE GENOMIC DNA]</scope>
    <source>
        <strain evidence="3">dk17</strain>
    </source>
</reference>
<dbReference type="Pfam" id="PF05050">
    <property type="entry name" value="Methyltransf_21"/>
    <property type="match status" value="1"/>
</dbReference>
<dbReference type="EMBL" id="VOEJ01000002">
    <property type="protein sequence ID" value="TWR30237.1"/>
    <property type="molecule type" value="Genomic_DNA"/>
</dbReference>
<dbReference type="GO" id="GO:0032259">
    <property type="term" value="P:methylation"/>
    <property type="evidence" value="ECO:0007669"/>
    <property type="project" value="UniProtKB-KW"/>
</dbReference>
<dbReference type="OrthoDB" id="9812600at2"/>
<keyword evidence="3" id="KW-1185">Reference proteome</keyword>
<dbReference type="NCBIfam" id="TIGR01444">
    <property type="entry name" value="fkbM_fam"/>
    <property type="match status" value="1"/>
</dbReference>
<keyword evidence="2" id="KW-0808">Transferase</keyword>
<gene>
    <name evidence="2" type="ORF">FPZ43_04650</name>
</gene>
<dbReference type="Proteomes" id="UP000320042">
    <property type="component" value="Unassembled WGS sequence"/>
</dbReference>
<protein>
    <submittedName>
        <fullName evidence="2">FkbM family methyltransferase</fullName>
    </submittedName>
</protein>
<accession>A0A563UFW2</accession>
<dbReference type="RefSeq" id="WP_146380697.1">
    <property type="nucleotide sequence ID" value="NZ_VOEJ01000002.1"/>
</dbReference>
<dbReference type="GO" id="GO:0008168">
    <property type="term" value="F:methyltransferase activity"/>
    <property type="evidence" value="ECO:0007669"/>
    <property type="project" value="UniProtKB-KW"/>
</dbReference>
<dbReference type="InterPro" id="IPR006342">
    <property type="entry name" value="FkbM_mtfrase"/>
</dbReference>
<evidence type="ECO:0000259" key="1">
    <source>
        <dbReference type="Pfam" id="PF05050"/>
    </source>
</evidence>
<sequence length="290" mass="32566">MLRTIKFILNHPFTKGHKLQAILGFVKWQITSRITKRPAVYQFTKNSKLWVWKGLTGATGNIYCGLHEFEDMAFLLHFLRPGDWFTDVGANIGSYTILASGEAGANSIAVEPVPATFSNLQHNINLNELAIKVKALNIGLGSKKDILRFTKGHDTGNHVANDNDTDIIEVPIDTLDNIMTDNAPILIKIDVEGFETEVLNGAKKTLASAKLKAIIIELNGAGRRYGFEDAKIHTMLLDHGFKPMRYLPFKRRLETGSLNTEHNTLYIRDLAFVEKRLITAKTVYIKHRPL</sequence>
<organism evidence="2 3">
    <name type="scientific">Mucilaginibacter pallidiroseus</name>
    <dbReference type="NCBI Taxonomy" id="2599295"/>
    <lineage>
        <taxon>Bacteria</taxon>
        <taxon>Pseudomonadati</taxon>
        <taxon>Bacteroidota</taxon>
        <taxon>Sphingobacteriia</taxon>
        <taxon>Sphingobacteriales</taxon>
        <taxon>Sphingobacteriaceae</taxon>
        <taxon>Mucilaginibacter</taxon>
    </lineage>
</organism>
<evidence type="ECO:0000313" key="3">
    <source>
        <dbReference type="Proteomes" id="UP000320042"/>
    </source>
</evidence>
<proteinExistence type="predicted"/>
<dbReference type="PANTHER" id="PTHR34203:SF15">
    <property type="entry name" value="SLL1173 PROTEIN"/>
    <property type="match status" value="1"/>
</dbReference>
<dbReference type="Gene3D" id="3.40.50.150">
    <property type="entry name" value="Vaccinia Virus protein VP39"/>
    <property type="match status" value="1"/>
</dbReference>
<dbReference type="AlphaFoldDB" id="A0A563UFW2"/>
<keyword evidence="2" id="KW-0489">Methyltransferase</keyword>
<dbReference type="InterPro" id="IPR052514">
    <property type="entry name" value="SAM-dependent_MTase"/>
</dbReference>
<dbReference type="PANTHER" id="PTHR34203">
    <property type="entry name" value="METHYLTRANSFERASE, FKBM FAMILY PROTEIN"/>
    <property type="match status" value="1"/>
</dbReference>
<evidence type="ECO:0000313" key="2">
    <source>
        <dbReference type="EMBL" id="TWR30237.1"/>
    </source>
</evidence>
<dbReference type="SUPFAM" id="SSF53335">
    <property type="entry name" value="S-adenosyl-L-methionine-dependent methyltransferases"/>
    <property type="match status" value="1"/>
</dbReference>
<feature type="domain" description="Methyltransferase FkbM" evidence="1">
    <location>
        <begin position="87"/>
        <end position="242"/>
    </location>
</feature>
<comment type="caution">
    <text evidence="2">The sequence shown here is derived from an EMBL/GenBank/DDBJ whole genome shotgun (WGS) entry which is preliminary data.</text>
</comment>
<dbReference type="InterPro" id="IPR029063">
    <property type="entry name" value="SAM-dependent_MTases_sf"/>
</dbReference>